<name>A1ZMS9_MICM2</name>
<comment type="caution">
    <text evidence="2">The sequence shown here is derived from an EMBL/GenBank/DDBJ whole genome shotgun (WGS) entry which is preliminary data.</text>
</comment>
<evidence type="ECO:0000256" key="1">
    <source>
        <dbReference type="SAM" id="Coils"/>
    </source>
</evidence>
<evidence type="ECO:0000313" key="2">
    <source>
        <dbReference type="EMBL" id="EAY28459.1"/>
    </source>
</evidence>
<dbReference type="Proteomes" id="UP000004095">
    <property type="component" value="Unassembled WGS sequence"/>
</dbReference>
<proteinExistence type="predicted"/>
<dbReference type="AlphaFoldDB" id="A1ZMS9"/>
<dbReference type="RefSeq" id="WP_002698203.1">
    <property type="nucleotide sequence ID" value="NZ_AAWS01000016.1"/>
</dbReference>
<sequence length="110" mass="12528">MENVNEPKTKLDEVKDLIFGPDIKSYNDQISELKNHIGQNREEVMSKIEEVRNKLIEAIQTTEKNLNQQIADLQKATEAALDKQKQSHVSKRALNDVLVKISEGLRSDAE</sequence>
<protein>
    <recommendedName>
        <fullName evidence="4">Fructose 1,6-bisphosphatase</fullName>
    </recommendedName>
</protein>
<dbReference type="OrthoDB" id="1202506at2"/>
<keyword evidence="1" id="KW-0175">Coiled coil</keyword>
<keyword evidence="3" id="KW-1185">Reference proteome</keyword>
<evidence type="ECO:0000313" key="3">
    <source>
        <dbReference type="Proteomes" id="UP000004095"/>
    </source>
</evidence>
<dbReference type="EMBL" id="AAWS01000016">
    <property type="protein sequence ID" value="EAY28459.1"/>
    <property type="molecule type" value="Genomic_DNA"/>
</dbReference>
<evidence type="ECO:0008006" key="4">
    <source>
        <dbReference type="Google" id="ProtNLM"/>
    </source>
</evidence>
<gene>
    <name evidence="2" type="ORF">M23134_04022</name>
</gene>
<accession>A1ZMS9</accession>
<feature type="coiled-coil region" evidence="1">
    <location>
        <begin position="23"/>
        <end position="83"/>
    </location>
</feature>
<reference evidence="2 3" key="1">
    <citation type="submission" date="2007-01" db="EMBL/GenBank/DDBJ databases">
        <authorList>
            <person name="Haygood M."/>
            <person name="Podell S."/>
            <person name="Anderson C."/>
            <person name="Hopkinson B."/>
            <person name="Roe K."/>
            <person name="Barbeau K."/>
            <person name="Gaasterland T."/>
            <person name="Ferriera S."/>
            <person name="Johnson J."/>
            <person name="Kravitz S."/>
            <person name="Beeson K."/>
            <person name="Sutton G."/>
            <person name="Rogers Y.-H."/>
            <person name="Friedman R."/>
            <person name="Frazier M."/>
            <person name="Venter J.C."/>
        </authorList>
    </citation>
    <scope>NUCLEOTIDE SEQUENCE [LARGE SCALE GENOMIC DNA]</scope>
    <source>
        <strain evidence="2 3">ATCC 23134</strain>
    </source>
</reference>
<organism evidence="2 3">
    <name type="scientific">Microscilla marina ATCC 23134</name>
    <dbReference type="NCBI Taxonomy" id="313606"/>
    <lineage>
        <taxon>Bacteria</taxon>
        <taxon>Pseudomonadati</taxon>
        <taxon>Bacteroidota</taxon>
        <taxon>Cytophagia</taxon>
        <taxon>Cytophagales</taxon>
        <taxon>Microscillaceae</taxon>
        <taxon>Microscilla</taxon>
    </lineage>
</organism>